<name>A0ACD1AEB1_9FIRM</name>
<dbReference type="Proteomes" id="UP000594014">
    <property type="component" value="Chromosome"/>
</dbReference>
<proteinExistence type="predicted"/>
<reference evidence="1" key="1">
    <citation type="submission" date="2019-08" db="EMBL/GenBank/DDBJ databases">
        <title>Genome sequence of Clostridiales bacterium MT110.</title>
        <authorList>
            <person name="Cao J."/>
        </authorList>
    </citation>
    <scope>NUCLEOTIDE SEQUENCE</scope>
    <source>
        <strain evidence="1">MT110</strain>
    </source>
</reference>
<evidence type="ECO:0000313" key="2">
    <source>
        <dbReference type="Proteomes" id="UP000594014"/>
    </source>
</evidence>
<sequence>MERKRKMAAAFIQQNYEALLEIINCINVGIYITDQNGKTLLVNDESVKTGGLGRNELIGKNMADLVAEGYVTESASLKAIASRTEESIVQQLREDGQVYITGVPFIRNSELELVVCTERDITETMRLKEILEEKDKINKKYERELEYLRKQSLSADQGLIYRSRSMSNLVDMALRIARWETTVLITGESGTGKEVMASFIYRNSHRNEKPFIKVNCSAIPENLVESEFFGYEKGAFTGARNDGKSGLFELANEGTLFLDEIGELSLAMQSKLLRVIQEREIMRVGGAQNIPIDVRIIAATNVNLRKAITEGKFREDLYYRLNIIPIEIPALRSRKEDIAPLVMDFIKQFNGKYAQKRRIQKAAVQVLLEYDWPGNIRELKNITERIMLTSDGEEITASQIKNQLYHDSTAFTAPGIDDTMSLSQQVDRFEKNLLETVLSQSKSAYEASKILKVNRSTISKKIKKYGIEYSNDRT</sequence>
<gene>
    <name evidence="1" type="ORF">FRZ06_15945</name>
</gene>
<protein>
    <submittedName>
        <fullName evidence="1">PAS domain S-box protein</fullName>
    </submittedName>
</protein>
<accession>A0ACD1AEB1</accession>
<dbReference type="EMBL" id="CP042469">
    <property type="protein sequence ID" value="QOX64729.1"/>
    <property type="molecule type" value="Genomic_DNA"/>
</dbReference>
<keyword evidence="2" id="KW-1185">Reference proteome</keyword>
<evidence type="ECO:0000313" key="1">
    <source>
        <dbReference type="EMBL" id="QOX64729.1"/>
    </source>
</evidence>
<organism evidence="1 2">
    <name type="scientific">Anoxybacterium hadale</name>
    <dbReference type="NCBI Taxonomy" id="3408580"/>
    <lineage>
        <taxon>Bacteria</taxon>
        <taxon>Bacillati</taxon>
        <taxon>Bacillota</taxon>
        <taxon>Clostridia</taxon>
        <taxon>Peptostreptococcales</taxon>
        <taxon>Anaerovoracaceae</taxon>
        <taxon>Anoxybacterium</taxon>
    </lineage>
</organism>